<dbReference type="SFLD" id="SFLDS00019">
    <property type="entry name" value="Glutathione_Transferase_(cytos"/>
    <property type="match status" value="1"/>
</dbReference>
<dbReference type="Proteomes" id="UP000494163">
    <property type="component" value="Chromosome 3R"/>
</dbReference>
<dbReference type="SUPFAM" id="SSF47616">
    <property type="entry name" value="GST C-terminal domain-like"/>
    <property type="match status" value="1"/>
</dbReference>
<dbReference type="STRING" id="30019.A0A0M5JCA0"/>
<protein>
    <submittedName>
        <fullName evidence="4">Maker183</fullName>
    </submittedName>
</protein>
<dbReference type="GO" id="GO:0004364">
    <property type="term" value="F:glutathione transferase activity"/>
    <property type="evidence" value="ECO:0007669"/>
    <property type="project" value="TreeGrafter"/>
</dbReference>
<dbReference type="PANTHER" id="PTHR43969">
    <property type="entry name" value="GLUTATHIONE S TRANSFERASE D10, ISOFORM A-RELATED"/>
    <property type="match status" value="1"/>
</dbReference>
<dbReference type="PROSITE" id="PS50405">
    <property type="entry name" value="GST_CTER"/>
    <property type="match status" value="1"/>
</dbReference>
<dbReference type="SFLD" id="SFLDG01153">
    <property type="entry name" value="Main.4:_Theta-like"/>
    <property type="match status" value="1"/>
</dbReference>
<keyword evidence="5" id="KW-1185">Reference proteome</keyword>
<dbReference type="CDD" id="cd03045">
    <property type="entry name" value="GST_N_Delta_Epsilon"/>
    <property type="match status" value="1"/>
</dbReference>
<dbReference type="PANTHER" id="PTHR43969:SF9">
    <property type="entry name" value="GLUTATHIONE S TRANSFERASE D10, ISOFORM A-RELATED"/>
    <property type="match status" value="1"/>
</dbReference>
<feature type="domain" description="GST N-terminal" evidence="2">
    <location>
        <begin position="1"/>
        <end position="81"/>
    </location>
</feature>
<dbReference type="EMBL" id="CP012526">
    <property type="protein sequence ID" value="ALC46044.1"/>
    <property type="molecule type" value="Genomic_DNA"/>
</dbReference>
<dbReference type="Pfam" id="PF00043">
    <property type="entry name" value="GST_C"/>
    <property type="match status" value="1"/>
</dbReference>
<evidence type="ECO:0000313" key="4">
    <source>
        <dbReference type="EMBL" id="ALC46044.1"/>
    </source>
</evidence>
<dbReference type="OrthoDB" id="2309723at2759"/>
<dbReference type="InterPro" id="IPR036282">
    <property type="entry name" value="Glutathione-S-Trfase_C_sf"/>
</dbReference>
<dbReference type="Pfam" id="PF13417">
    <property type="entry name" value="GST_N_3"/>
    <property type="match status" value="1"/>
</dbReference>
<gene>
    <name evidence="4" type="ORF">Dbus_chr3Rg794</name>
</gene>
<dbReference type="InterPro" id="IPR004045">
    <property type="entry name" value="Glutathione_S-Trfase_N"/>
</dbReference>
<dbReference type="FunFam" id="3.40.30.10:FF:000034">
    <property type="entry name" value="glutathione S-transferase 1"/>
    <property type="match status" value="1"/>
</dbReference>
<evidence type="ECO:0000259" key="2">
    <source>
        <dbReference type="PROSITE" id="PS50404"/>
    </source>
</evidence>
<dbReference type="GO" id="GO:0006749">
    <property type="term" value="P:glutathione metabolic process"/>
    <property type="evidence" value="ECO:0007669"/>
    <property type="project" value="TreeGrafter"/>
</dbReference>
<reference evidence="4 5" key="1">
    <citation type="submission" date="2015-08" db="EMBL/GenBank/DDBJ databases">
        <title>Ancestral chromatin configuration constrains chromatin evolution on differentiating sex chromosomes in Drosophila.</title>
        <authorList>
            <person name="Zhou Q."/>
            <person name="Bachtrog D."/>
        </authorList>
    </citation>
    <scope>NUCLEOTIDE SEQUENCE [LARGE SCALE GENOMIC DNA]</scope>
    <source>
        <tissue evidence="4">Whole larvae</tissue>
    </source>
</reference>
<dbReference type="InterPro" id="IPR036249">
    <property type="entry name" value="Thioredoxin-like_sf"/>
</dbReference>
<dbReference type="Gene3D" id="1.20.1050.10">
    <property type="match status" value="1"/>
</dbReference>
<dbReference type="CDD" id="cd03177">
    <property type="entry name" value="GST_C_Delta_Epsilon"/>
    <property type="match status" value="1"/>
</dbReference>
<proteinExistence type="predicted"/>
<accession>A0A0M5JCA0</accession>
<evidence type="ECO:0000256" key="1">
    <source>
        <dbReference type="ARBA" id="ARBA00011738"/>
    </source>
</evidence>
<dbReference type="InterPro" id="IPR010987">
    <property type="entry name" value="Glutathione-S-Trfase_C-like"/>
</dbReference>
<name>A0A0M5JCA0_DROBS</name>
<organism evidence="4 5">
    <name type="scientific">Drosophila busckii</name>
    <name type="common">Fruit fly</name>
    <dbReference type="NCBI Taxonomy" id="30019"/>
    <lineage>
        <taxon>Eukaryota</taxon>
        <taxon>Metazoa</taxon>
        <taxon>Ecdysozoa</taxon>
        <taxon>Arthropoda</taxon>
        <taxon>Hexapoda</taxon>
        <taxon>Insecta</taxon>
        <taxon>Pterygota</taxon>
        <taxon>Neoptera</taxon>
        <taxon>Endopterygota</taxon>
        <taxon>Diptera</taxon>
        <taxon>Brachycera</taxon>
        <taxon>Muscomorpha</taxon>
        <taxon>Ephydroidea</taxon>
        <taxon>Drosophilidae</taxon>
        <taxon>Drosophila</taxon>
    </lineage>
</organism>
<dbReference type="OMA" id="TRAVMMT"/>
<dbReference type="FunFam" id="1.20.1050.10:FF:000007">
    <property type="entry name" value="Glutathione S-transferase 1-1"/>
    <property type="match status" value="1"/>
</dbReference>
<dbReference type="SUPFAM" id="SSF52833">
    <property type="entry name" value="Thioredoxin-like"/>
    <property type="match status" value="1"/>
</dbReference>
<dbReference type="PROSITE" id="PS50404">
    <property type="entry name" value="GST_NTER"/>
    <property type="match status" value="1"/>
</dbReference>
<dbReference type="SFLD" id="SFLDG00358">
    <property type="entry name" value="Main_(cytGST)"/>
    <property type="match status" value="1"/>
</dbReference>
<dbReference type="InterPro" id="IPR040079">
    <property type="entry name" value="Glutathione_S-Trfase"/>
</dbReference>
<comment type="subunit">
    <text evidence="1">Homodimer.</text>
</comment>
<evidence type="ECO:0000259" key="3">
    <source>
        <dbReference type="PROSITE" id="PS50405"/>
    </source>
</evidence>
<dbReference type="InterPro" id="IPR004046">
    <property type="entry name" value="GST_C"/>
</dbReference>
<dbReference type="SFLD" id="SFLDG01150">
    <property type="entry name" value="Main.1:_Beta-like"/>
    <property type="match status" value="1"/>
</dbReference>
<dbReference type="AlphaFoldDB" id="A0A0M5JCA0"/>
<dbReference type="Gene3D" id="3.40.30.10">
    <property type="entry name" value="Glutaredoxin"/>
    <property type="match status" value="1"/>
</dbReference>
<evidence type="ECO:0000313" key="5">
    <source>
        <dbReference type="Proteomes" id="UP000494163"/>
    </source>
</evidence>
<sequence>MDLYAMPASAPCRSVIMLAEALGIKFNLKVINTMEGEQLKPEYLKINPQHTIPTIVEEDGFTLWESRAILAYLVEKYGKDDLLYPKDPQQRALVNQRLYFDMGVLNEAFKNYFYPQFRENKPADPELFKKVEDGFELFNTFLEGQQYAAGSQQTIADYALLATVSTCQLMGVQLSKFPNVDKWYQHVSKTTPGFEASYKIVVEMKTKLEAMKKAK</sequence>
<feature type="domain" description="GST C-terminal" evidence="3">
    <location>
        <begin position="87"/>
        <end position="208"/>
    </location>
</feature>
<dbReference type="SMR" id="A0A0M5JCA0"/>